<sequence length="69" mass="7715">MYENVPKLRLESLLHIRSTGREIFSCDGNTSGTPRVLIGMHTYPTICLVTCGVLSCVPVTLKNLSYWKT</sequence>
<gene>
    <name evidence="2" type="ORF">DVH24_037283</name>
</gene>
<evidence type="ECO:0000313" key="3">
    <source>
        <dbReference type="Proteomes" id="UP000290289"/>
    </source>
</evidence>
<comment type="caution">
    <text evidence="2">The sequence shown here is derived from an EMBL/GenBank/DDBJ whole genome shotgun (WGS) entry which is preliminary data.</text>
</comment>
<dbReference type="AlphaFoldDB" id="A0A498HER2"/>
<keyword evidence="1" id="KW-1133">Transmembrane helix</keyword>
<keyword evidence="1" id="KW-0472">Membrane</keyword>
<proteinExistence type="predicted"/>
<accession>A0A498HER2</accession>
<evidence type="ECO:0000313" key="2">
    <source>
        <dbReference type="EMBL" id="RXH69499.1"/>
    </source>
</evidence>
<dbReference type="Proteomes" id="UP000290289">
    <property type="component" value="Chromosome 17"/>
</dbReference>
<name>A0A498HER2_MALDO</name>
<evidence type="ECO:0000256" key="1">
    <source>
        <dbReference type="SAM" id="Phobius"/>
    </source>
</evidence>
<keyword evidence="3" id="KW-1185">Reference proteome</keyword>
<protein>
    <submittedName>
        <fullName evidence="2">Uncharacterized protein</fullName>
    </submittedName>
</protein>
<organism evidence="2 3">
    <name type="scientific">Malus domestica</name>
    <name type="common">Apple</name>
    <name type="synonym">Pyrus malus</name>
    <dbReference type="NCBI Taxonomy" id="3750"/>
    <lineage>
        <taxon>Eukaryota</taxon>
        <taxon>Viridiplantae</taxon>
        <taxon>Streptophyta</taxon>
        <taxon>Embryophyta</taxon>
        <taxon>Tracheophyta</taxon>
        <taxon>Spermatophyta</taxon>
        <taxon>Magnoliopsida</taxon>
        <taxon>eudicotyledons</taxon>
        <taxon>Gunneridae</taxon>
        <taxon>Pentapetalae</taxon>
        <taxon>rosids</taxon>
        <taxon>fabids</taxon>
        <taxon>Rosales</taxon>
        <taxon>Rosaceae</taxon>
        <taxon>Amygdaloideae</taxon>
        <taxon>Maleae</taxon>
        <taxon>Malus</taxon>
    </lineage>
</organism>
<dbReference type="EMBL" id="RDQH01000343">
    <property type="protein sequence ID" value="RXH69499.1"/>
    <property type="molecule type" value="Genomic_DNA"/>
</dbReference>
<feature type="transmembrane region" description="Helical" evidence="1">
    <location>
        <begin position="43"/>
        <end position="61"/>
    </location>
</feature>
<keyword evidence="1" id="KW-0812">Transmembrane</keyword>
<reference evidence="2 3" key="1">
    <citation type="submission" date="2018-10" db="EMBL/GenBank/DDBJ databases">
        <title>A high-quality apple genome assembly.</title>
        <authorList>
            <person name="Hu J."/>
        </authorList>
    </citation>
    <scope>NUCLEOTIDE SEQUENCE [LARGE SCALE GENOMIC DNA]</scope>
    <source>
        <strain evidence="3">cv. HFTH1</strain>
        <tissue evidence="2">Young leaf</tissue>
    </source>
</reference>